<dbReference type="RefSeq" id="WP_179907540.1">
    <property type="nucleotide sequence ID" value="NZ_JACBXS010000069.1"/>
</dbReference>
<evidence type="ECO:0008006" key="3">
    <source>
        <dbReference type="Google" id="ProtNLM"/>
    </source>
</evidence>
<protein>
    <recommendedName>
        <fullName evidence="3">Response regulatory domain-containing protein</fullName>
    </recommendedName>
</protein>
<comment type="caution">
    <text evidence="1">The sequence shown here is derived from an EMBL/GenBank/DDBJ whole genome shotgun (WGS) entry which is preliminary data.</text>
</comment>
<dbReference type="AlphaFoldDB" id="A0A7Z0I3C1"/>
<reference evidence="1 2" key="1">
    <citation type="journal article" date="2000" name="Arch. Microbiol.">
        <title>Rhodobaca bogoriensis gen. nov. and sp. nov., an alkaliphilic purple nonsulfur bacterium from African Rift Valley soda lakes.</title>
        <authorList>
            <person name="Milford A.D."/>
            <person name="Achenbach L.A."/>
            <person name="Jung D.O."/>
            <person name="Madigan M.T."/>
        </authorList>
    </citation>
    <scope>NUCLEOTIDE SEQUENCE [LARGE SCALE GENOMIC DNA]</scope>
    <source>
        <strain evidence="1 2">2376</strain>
    </source>
</reference>
<name>A0A7Z0I3C1_9RHOB</name>
<accession>A0A7Z0I3C1</accession>
<dbReference type="Proteomes" id="UP000529417">
    <property type="component" value="Unassembled WGS sequence"/>
</dbReference>
<organism evidence="1 2">
    <name type="scientific">Rhabdonatronobacter sediminivivens</name>
    <dbReference type="NCBI Taxonomy" id="2743469"/>
    <lineage>
        <taxon>Bacteria</taxon>
        <taxon>Pseudomonadati</taxon>
        <taxon>Pseudomonadota</taxon>
        <taxon>Alphaproteobacteria</taxon>
        <taxon>Rhodobacterales</taxon>
        <taxon>Paracoccaceae</taxon>
        <taxon>Rhabdonatronobacter</taxon>
    </lineage>
</organism>
<gene>
    <name evidence="1" type="ORF">HUK65_17365</name>
</gene>
<evidence type="ECO:0000313" key="2">
    <source>
        <dbReference type="Proteomes" id="UP000529417"/>
    </source>
</evidence>
<sequence length="136" mass="14985">MAHVARFCPEFAAMPRYCLIVEPIPLIGHDLALTAQEYGLTPVVVGDEAEALSWLGNDEGAATGLAFVHQRASDFSESLLNRVLRDLQVRVVLMGNEAADMREAQEWAFLDWPFTTTHVMALLDSLGARRPRTCGS</sequence>
<keyword evidence="2" id="KW-1185">Reference proteome</keyword>
<proteinExistence type="predicted"/>
<dbReference type="EMBL" id="JACBXS010000069">
    <property type="protein sequence ID" value="NYS26747.1"/>
    <property type="molecule type" value="Genomic_DNA"/>
</dbReference>
<evidence type="ECO:0000313" key="1">
    <source>
        <dbReference type="EMBL" id="NYS26747.1"/>
    </source>
</evidence>